<sequence length="117" mass="13465">MAATKNQQAKARSSAILDLEMFPHIADLIMNFAPHASLVKLRATSRYLKRRSEAVLFRHLLIDSKGRFSTPKGLLPKLAQDEFLDMLRKYTRVVEYEGYIDFTRTAHYLPSSVARDH</sequence>
<dbReference type="OrthoDB" id="10668268at2759"/>
<proteinExistence type="predicted"/>
<evidence type="ECO:0000313" key="1">
    <source>
        <dbReference type="EMBL" id="KLT40667.1"/>
    </source>
</evidence>
<reference evidence="1 2" key="1">
    <citation type="submission" date="2015-03" db="EMBL/GenBank/DDBJ databases">
        <title>Genomics and transcriptomics of the oil-accumulating basidiomycete yeast T. oleaginosus allow insights into substrate utilization and the diverse evolutionary trajectories of mating systems in fungi.</title>
        <authorList>
            <consortium name="DOE Joint Genome Institute"/>
            <person name="Kourist R."/>
            <person name="Kracht O."/>
            <person name="Bracharz F."/>
            <person name="Lipzen A."/>
            <person name="Nolan M."/>
            <person name="Ohm R."/>
            <person name="Grigoriev I."/>
            <person name="Sun S."/>
            <person name="Heitman J."/>
            <person name="Bruck T."/>
            <person name="Nowrousian M."/>
        </authorList>
    </citation>
    <scope>NUCLEOTIDE SEQUENCE [LARGE SCALE GENOMIC DNA]</scope>
    <source>
        <strain evidence="1 2">IBC0246</strain>
    </source>
</reference>
<name>A0A0J0XI31_9TREE</name>
<dbReference type="RefSeq" id="XP_018277158.1">
    <property type="nucleotide sequence ID" value="XM_018423800.1"/>
</dbReference>
<dbReference type="AlphaFoldDB" id="A0A0J0XI31"/>
<accession>A0A0J0XI31</accession>
<gene>
    <name evidence="1" type="ORF">CC85DRAFT_287281</name>
</gene>
<dbReference type="GeneID" id="28984403"/>
<keyword evidence="2" id="KW-1185">Reference proteome</keyword>
<organism evidence="1 2">
    <name type="scientific">Cutaneotrichosporon oleaginosum</name>
    <dbReference type="NCBI Taxonomy" id="879819"/>
    <lineage>
        <taxon>Eukaryota</taxon>
        <taxon>Fungi</taxon>
        <taxon>Dikarya</taxon>
        <taxon>Basidiomycota</taxon>
        <taxon>Agaricomycotina</taxon>
        <taxon>Tremellomycetes</taxon>
        <taxon>Trichosporonales</taxon>
        <taxon>Trichosporonaceae</taxon>
        <taxon>Cutaneotrichosporon</taxon>
    </lineage>
</organism>
<evidence type="ECO:0000313" key="2">
    <source>
        <dbReference type="Proteomes" id="UP000053611"/>
    </source>
</evidence>
<dbReference type="EMBL" id="KQ087231">
    <property type="protein sequence ID" value="KLT40667.1"/>
    <property type="molecule type" value="Genomic_DNA"/>
</dbReference>
<protein>
    <submittedName>
        <fullName evidence="1">Uncharacterized protein</fullName>
    </submittedName>
</protein>
<dbReference type="Proteomes" id="UP000053611">
    <property type="component" value="Unassembled WGS sequence"/>
</dbReference>